<protein>
    <submittedName>
        <fullName evidence="1">Uncharacterized protein</fullName>
    </submittedName>
</protein>
<reference evidence="1 2" key="1">
    <citation type="submission" date="2018-03" db="EMBL/GenBank/DDBJ databases">
        <title>Diversity of phytobeneficial traits revealed by whole-genome analysis of worldwide-isolated phenazine-producing Pseudomonas spp.</title>
        <authorList>
            <person name="Biessy A."/>
            <person name="Novinscak A."/>
            <person name="Blom J."/>
            <person name="Leger G."/>
            <person name="Thomashow L.S."/>
            <person name="Cazorla F.M."/>
            <person name="Josic D."/>
            <person name="Filion M."/>
        </authorList>
    </citation>
    <scope>NUCLEOTIDE SEQUENCE [LARGE SCALE GENOMIC DNA]</scope>
    <source>
        <strain evidence="1 2">B25</strain>
    </source>
</reference>
<dbReference type="EMBL" id="CP027753">
    <property type="protein sequence ID" value="AZE45948.1"/>
    <property type="molecule type" value="Genomic_DNA"/>
</dbReference>
<gene>
    <name evidence="1" type="ORF">C4K04_0244</name>
</gene>
<accession>A0A3G7TH47</accession>
<evidence type="ECO:0000313" key="1">
    <source>
        <dbReference type="EMBL" id="AZE45948.1"/>
    </source>
</evidence>
<sequence>MKLLALLKDNFTLSEDLNISTKEISNKINEDFSYKNDYTIKKTSQTYSDEVCIQKNIADSSGMQMPGFKELINELKKIPPTATIYMRFIDSSSWSGRFFLMKKIN</sequence>
<organism evidence="1 2">
    <name type="scientific">Pseudomonas chlororaphis</name>
    <dbReference type="NCBI Taxonomy" id="587753"/>
    <lineage>
        <taxon>Bacteria</taxon>
        <taxon>Pseudomonadati</taxon>
        <taxon>Pseudomonadota</taxon>
        <taxon>Gammaproteobacteria</taxon>
        <taxon>Pseudomonadales</taxon>
        <taxon>Pseudomonadaceae</taxon>
        <taxon>Pseudomonas</taxon>
    </lineage>
</organism>
<dbReference type="AlphaFoldDB" id="A0A3G7TH47"/>
<dbReference type="RefSeq" id="WP_124318673.1">
    <property type="nucleotide sequence ID" value="NZ_CP027753.1"/>
</dbReference>
<proteinExistence type="predicted"/>
<name>A0A3G7TH47_9PSED</name>
<evidence type="ECO:0000313" key="2">
    <source>
        <dbReference type="Proteomes" id="UP000268048"/>
    </source>
</evidence>
<dbReference type="Proteomes" id="UP000268048">
    <property type="component" value="Chromosome"/>
</dbReference>